<evidence type="ECO:0000313" key="9">
    <source>
        <dbReference type="Proteomes" id="UP001165652"/>
    </source>
</evidence>
<gene>
    <name evidence="8" type="primary">pstC</name>
    <name evidence="8" type="ORF">PQJ73_11015</name>
</gene>
<evidence type="ECO:0000313" key="8">
    <source>
        <dbReference type="EMBL" id="MDC7786211.1"/>
    </source>
</evidence>
<comment type="caution">
    <text evidence="8">The sequence shown here is derived from an EMBL/GenBank/DDBJ whole genome shotgun (WGS) entry which is preliminary data.</text>
</comment>
<feature type="transmembrane region" description="Helical" evidence="5">
    <location>
        <begin position="298"/>
        <end position="322"/>
    </location>
</feature>
<dbReference type="NCBIfam" id="TIGR02138">
    <property type="entry name" value="phosphate_pstC"/>
    <property type="match status" value="1"/>
</dbReference>
<feature type="transmembrane region" description="Helical" evidence="5">
    <location>
        <begin position="355"/>
        <end position="372"/>
    </location>
</feature>
<keyword evidence="6" id="KW-0592">Phosphate transport</keyword>
<feature type="transmembrane region" description="Helical" evidence="5">
    <location>
        <begin position="40"/>
        <end position="63"/>
    </location>
</feature>
<reference evidence="8" key="1">
    <citation type="journal article" date="2023" name="Microbiol Resour">
        <title>Genome Sequences of Rhodoplanes serenus and Two Thermotolerant Strains, Rhodoplanes tepidamans and 'Rhodoplanes cryptolactis,' Further Refine the Genus.</title>
        <authorList>
            <person name="Rayyan A.A."/>
            <person name="Kyndt J.A."/>
        </authorList>
    </citation>
    <scope>NUCLEOTIDE SEQUENCE</scope>
    <source>
        <strain evidence="8">DSM 9987</strain>
    </source>
</reference>
<dbReference type="SUPFAM" id="SSF161098">
    <property type="entry name" value="MetI-like"/>
    <property type="match status" value="1"/>
</dbReference>
<dbReference type="PROSITE" id="PS50928">
    <property type="entry name" value="ABC_TM1"/>
    <property type="match status" value="1"/>
</dbReference>
<feature type="transmembrane region" description="Helical" evidence="5">
    <location>
        <begin position="126"/>
        <end position="143"/>
    </location>
</feature>
<feature type="transmembrane region" description="Helical" evidence="5">
    <location>
        <begin position="423"/>
        <end position="443"/>
    </location>
</feature>
<dbReference type="CDD" id="cd06261">
    <property type="entry name" value="TM_PBP2"/>
    <property type="match status" value="1"/>
</dbReference>
<keyword evidence="2 5" id="KW-0812">Transmembrane</keyword>
<dbReference type="InterPro" id="IPR011864">
    <property type="entry name" value="Phosphate_PstC"/>
</dbReference>
<dbReference type="InterPro" id="IPR022182">
    <property type="entry name" value="PstC_N"/>
</dbReference>
<evidence type="ECO:0000256" key="3">
    <source>
        <dbReference type="ARBA" id="ARBA00022989"/>
    </source>
</evidence>
<dbReference type="EMBL" id="JAQQLI010000014">
    <property type="protein sequence ID" value="MDC7786211.1"/>
    <property type="molecule type" value="Genomic_DNA"/>
</dbReference>
<keyword evidence="5" id="KW-0813">Transport</keyword>
<evidence type="ECO:0000256" key="2">
    <source>
        <dbReference type="ARBA" id="ARBA00022692"/>
    </source>
</evidence>
<keyword evidence="6" id="KW-0997">Cell inner membrane</keyword>
<feature type="transmembrane region" description="Helical" evidence="5">
    <location>
        <begin position="163"/>
        <end position="184"/>
    </location>
</feature>
<reference evidence="8" key="2">
    <citation type="submission" date="2023-02" db="EMBL/GenBank/DDBJ databases">
        <authorList>
            <person name="Rayyan A."/>
            <person name="Meyer T."/>
            <person name="Kyndt J.A."/>
        </authorList>
    </citation>
    <scope>NUCLEOTIDE SEQUENCE</scope>
    <source>
        <strain evidence="8">DSM 9987</strain>
    </source>
</reference>
<proteinExistence type="inferred from homology"/>
<evidence type="ECO:0000259" key="7">
    <source>
        <dbReference type="PROSITE" id="PS50928"/>
    </source>
</evidence>
<comment type="function">
    <text evidence="6">Part of the binding-protein-dependent transport system for phosphate; probably responsible for the translocation of the substrate across the membrane.</text>
</comment>
<feature type="transmembrane region" description="Helical" evidence="5">
    <location>
        <begin position="226"/>
        <end position="250"/>
    </location>
</feature>
<dbReference type="Proteomes" id="UP001165652">
    <property type="component" value="Unassembled WGS sequence"/>
</dbReference>
<dbReference type="Pfam" id="PF12501">
    <property type="entry name" value="DUF3708"/>
    <property type="match status" value="1"/>
</dbReference>
<dbReference type="PANTHER" id="PTHR42727:SF1">
    <property type="entry name" value="PHOSPHATE TRANSPORT SYSTEM PERMEASE"/>
    <property type="match status" value="1"/>
</dbReference>
<keyword evidence="3 5" id="KW-1133">Transmembrane helix</keyword>
<organism evidence="8 9">
    <name type="scientific">Rhodoplanes tepidamans</name>
    <name type="common">Rhodoplanes cryptolactis</name>
    <dbReference type="NCBI Taxonomy" id="200616"/>
    <lineage>
        <taxon>Bacteria</taxon>
        <taxon>Pseudomonadati</taxon>
        <taxon>Pseudomonadota</taxon>
        <taxon>Alphaproteobacteria</taxon>
        <taxon>Hyphomicrobiales</taxon>
        <taxon>Nitrobacteraceae</taxon>
        <taxon>Rhodoplanes</taxon>
    </lineage>
</organism>
<feature type="domain" description="ABC transmembrane type-1" evidence="7">
    <location>
        <begin position="227"/>
        <end position="443"/>
    </location>
</feature>
<evidence type="ECO:0000256" key="4">
    <source>
        <dbReference type="ARBA" id="ARBA00023136"/>
    </source>
</evidence>
<accession>A0ABT5J968</accession>
<keyword evidence="9" id="KW-1185">Reference proteome</keyword>
<evidence type="ECO:0000256" key="5">
    <source>
        <dbReference type="RuleBase" id="RU363032"/>
    </source>
</evidence>
<sequence length="455" mass="48105">MSLIYFTGLAALAVAGFLLGRNRAAVANRTETFHSRPSYHGAYVVVSVLLPMLLVFAVGVPVAHHLVETQALTVFDPSVLDDELRRGAALRDIVAVATGRHTGDATPALVRAAETWSSLRAWTDNLILAGGGIVGLLGAAYGLRAISATFRARNRVERVVKVVLFGCASVAVLTTVGIVFSVLLETVHFFQKVSPLDFLFGLEWSPQTAIRADQVGSSGAFGIAPLVVGTLLITTIAMLVAGPIGLFAAIYLAEYASPRVRAVAKPLLEILAGIPTVVLGFFAALSLAPWLRELGQSLGLNVASESALAAGLVMGMMIIPFVSSLSDDVINAVPQSLRDGSYGMGATKSETIKRVVLPAAFSGIVSAMMLAISRAVGETMIVVMAAGLAANLSFNPLDAVTTFTVQIKTILVGDQEFDSAKTLSAFALGFVLFFFTLTLNVIAMQIVKRYREQYD</sequence>
<comment type="similarity">
    <text evidence="6">Belongs to the binding-protein-dependent transport system permease family. CysTW subfamily.</text>
</comment>
<evidence type="ECO:0000256" key="1">
    <source>
        <dbReference type="ARBA" id="ARBA00004651"/>
    </source>
</evidence>
<dbReference type="InterPro" id="IPR035906">
    <property type="entry name" value="MetI-like_sf"/>
</dbReference>
<dbReference type="Gene3D" id="1.10.3720.10">
    <property type="entry name" value="MetI-like"/>
    <property type="match status" value="1"/>
</dbReference>
<keyword evidence="4 5" id="KW-0472">Membrane</keyword>
<dbReference type="Pfam" id="PF00528">
    <property type="entry name" value="BPD_transp_1"/>
    <property type="match status" value="1"/>
</dbReference>
<dbReference type="PANTHER" id="PTHR42727">
    <property type="entry name" value="PHOSPHATE TRANSPORT SYSTEM PERMEASE PROTEIN"/>
    <property type="match status" value="1"/>
</dbReference>
<evidence type="ECO:0000256" key="6">
    <source>
        <dbReference type="RuleBase" id="RU363054"/>
    </source>
</evidence>
<protein>
    <recommendedName>
        <fullName evidence="6">Phosphate transport system permease protein</fullName>
    </recommendedName>
</protein>
<keyword evidence="6" id="KW-1003">Cell membrane</keyword>
<feature type="transmembrane region" description="Helical" evidence="5">
    <location>
        <begin position="270"/>
        <end position="291"/>
    </location>
</feature>
<name>A0ABT5J968_RHOTP</name>
<comment type="subcellular location">
    <subcellularLocation>
        <location evidence="6">Cell inner membrane</location>
        <topology evidence="6">Multi-pass membrane protein</topology>
    </subcellularLocation>
    <subcellularLocation>
        <location evidence="1 5">Cell membrane</location>
        <topology evidence="1 5">Multi-pass membrane protein</topology>
    </subcellularLocation>
</comment>
<dbReference type="InterPro" id="IPR000515">
    <property type="entry name" value="MetI-like"/>
</dbReference>
<dbReference type="RefSeq" id="WP_272777057.1">
    <property type="nucleotide sequence ID" value="NZ_JAQQLI010000014.1"/>
</dbReference>